<dbReference type="PANTHER" id="PTHR14303">
    <property type="entry name" value="DNA POLYMERASE DELTA SUBUNIT 4"/>
    <property type="match status" value="1"/>
</dbReference>
<dbReference type="GO" id="GO:0006261">
    <property type="term" value="P:DNA-templated DNA replication"/>
    <property type="evidence" value="ECO:0007669"/>
    <property type="project" value="TreeGrafter"/>
</dbReference>
<dbReference type="HOGENOM" id="CLU_077732_0_0_1"/>
<comment type="caution">
    <text evidence="2">The sequence shown here is derived from an EMBL/GenBank/DDBJ whole genome shotgun (WGS) entry which is preliminary data.</text>
</comment>
<organism evidence="2 3">
    <name type="scientific">Glarea lozoyensis (strain ATCC 74030 / MF5533)</name>
    <dbReference type="NCBI Taxonomy" id="1104152"/>
    <lineage>
        <taxon>Eukaryota</taxon>
        <taxon>Fungi</taxon>
        <taxon>Dikarya</taxon>
        <taxon>Ascomycota</taxon>
        <taxon>Pezizomycotina</taxon>
        <taxon>Leotiomycetes</taxon>
        <taxon>Helotiales</taxon>
        <taxon>Helotiaceae</taxon>
        <taxon>Glarea</taxon>
    </lineage>
</organism>
<dbReference type="InParanoid" id="H0EUZ6"/>
<dbReference type="GO" id="GO:0000731">
    <property type="term" value="P:DNA synthesis involved in DNA repair"/>
    <property type="evidence" value="ECO:0007669"/>
    <property type="project" value="InterPro"/>
</dbReference>
<keyword evidence="3" id="KW-1185">Reference proteome</keyword>
<sequence length="214" mass="23624">MAGTRGTTRKSSGPAQKGTQKTLAFTNNKVTKPSAALPGKPSKLSQNIKSEIIKAEDIKSEIDSASQDLGHIDSAPAIERQAKAEIKNVKQGLKDGTRSAQEVRASKVSDEQIKKFWRDRERERLVPRVHMGGIPLEEKVCRFFDMSSEFGPCIGISRIRRWTRAQKLGLNPPIEVLAVLLKEEDKGNGRKIERAYIDELLNSWGGVSSEAQSG</sequence>
<evidence type="ECO:0000256" key="1">
    <source>
        <dbReference type="SAM" id="MobiDB-lite"/>
    </source>
</evidence>
<reference evidence="2 3" key="1">
    <citation type="journal article" date="2012" name="Eukaryot. Cell">
        <title>Genome sequence of the fungus Glarea lozoyensis: the first genome sequence of a species from the Helotiaceae family.</title>
        <authorList>
            <person name="Youssar L."/>
            <person name="Gruening B.A."/>
            <person name="Erxleben A."/>
            <person name="Guenther S."/>
            <person name="Huettel W."/>
        </authorList>
    </citation>
    <scope>NUCLEOTIDE SEQUENCE [LARGE SCALE GENOMIC DNA]</scope>
    <source>
        <strain evidence="3">ATCC 74030 / MF5533</strain>
    </source>
</reference>
<proteinExistence type="predicted"/>
<protein>
    <submittedName>
        <fullName evidence="2">Putative DNA polymerase delta subunit 4</fullName>
    </submittedName>
</protein>
<evidence type="ECO:0000313" key="3">
    <source>
        <dbReference type="Proteomes" id="UP000005446"/>
    </source>
</evidence>
<dbReference type="GO" id="GO:0043625">
    <property type="term" value="C:delta DNA polymerase complex"/>
    <property type="evidence" value="ECO:0007669"/>
    <property type="project" value="TreeGrafter"/>
</dbReference>
<dbReference type="Pfam" id="PF04081">
    <property type="entry name" value="DNA_pol_delta_4"/>
    <property type="match status" value="1"/>
</dbReference>
<dbReference type="OrthoDB" id="337486at2759"/>
<dbReference type="AlphaFoldDB" id="H0EUZ6"/>
<feature type="compositionally biased region" description="Polar residues" evidence="1">
    <location>
        <begin position="1"/>
        <end position="31"/>
    </location>
</feature>
<dbReference type="PANTHER" id="PTHR14303:SF0">
    <property type="entry name" value="DNA POLYMERASE DELTA SUBUNIT 4"/>
    <property type="match status" value="1"/>
</dbReference>
<gene>
    <name evidence="2" type="ORF">M7I_6587</name>
</gene>
<evidence type="ECO:0000313" key="2">
    <source>
        <dbReference type="EMBL" id="EHK97701.1"/>
    </source>
</evidence>
<dbReference type="InterPro" id="IPR007218">
    <property type="entry name" value="DNA_pol_delta_4"/>
</dbReference>
<feature type="region of interest" description="Disordered" evidence="1">
    <location>
        <begin position="1"/>
        <end position="44"/>
    </location>
</feature>
<dbReference type="EMBL" id="AGUE01000182">
    <property type="protein sequence ID" value="EHK97701.1"/>
    <property type="molecule type" value="Genomic_DNA"/>
</dbReference>
<name>H0EUZ6_GLAL7</name>
<dbReference type="Proteomes" id="UP000005446">
    <property type="component" value="Unassembled WGS sequence"/>
</dbReference>
<accession>H0EUZ6</accession>
<dbReference type="GO" id="GO:0003887">
    <property type="term" value="F:DNA-directed DNA polymerase activity"/>
    <property type="evidence" value="ECO:0007669"/>
    <property type="project" value="TreeGrafter"/>
</dbReference>